<dbReference type="EC" id="1.1.99.14" evidence="4"/>
<dbReference type="EMBL" id="JAQQXS010000005">
    <property type="protein sequence ID" value="MDC8784914.1"/>
    <property type="molecule type" value="Genomic_DNA"/>
</dbReference>
<dbReference type="Gene3D" id="3.30.465.10">
    <property type="match status" value="1"/>
</dbReference>
<evidence type="ECO:0000259" key="3">
    <source>
        <dbReference type="PROSITE" id="PS51387"/>
    </source>
</evidence>
<keyword evidence="4" id="KW-0560">Oxidoreductase</keyword>
<dbReference type="GO" id="GO:0019154">
    <property type="term" value="F:glycolate dehydrogenase activity"/>
    <property type="evidence" value="ECO:0007669"/>
    <property type="project" value="UniProtKB-EC"/>
</dbReference>
<proteinExistence type="predicted"/>
<dbReference type="PANTHER" id="PTHR11748:SF103">
    <property type="entry name" value="GLYCOLATE OXIDASE SUBUNIT GLCE"/>
    <property type="match status" value="1"/>
</dbReference>
<dbReference type="InterPro" id="IPR016169">
    <property type="entry name" value="FAD-bd_PCMH_sub2"/>
</dbReference>
<evidence type="ECO:0000313" key="5">
    <source>
        <dbReference type="Proteomes" id="UP001219862"/>
    </source>
</evidence>
<dbReference type="PROSITE" id="PS51387">
    <property type="entry name" value="FAD_PCMH"/>
    <property type="match status" value="1"/>
</dbReference>
<reference evidence="4 5" key="1">
    <citation type="submission" date="2022-10" db="EMBL/GenBank/DDBJ databases">
        <title>paucibacter sp. hw8 Genome sequencing.</title>
        <authorList>
            <person name="Park S."/>
        </authorList>
    </citation>
    <scope>NUCLEOTIDE SEQUENCE [LARGE SCALE GENOMIC DNA]</scope>
    <source>
        <strain evidence="5">hw8</strain>
    </source>
</reference>
<evidence type="ECO:0000313" key="4">
    <source>
        <dbReference type="EMBL" id="MDC8784914.1"/>
    </source>
</evidence>
<keyword evidence="2" id="KW-0274">FAD</keyword>
<dbReference type="PANTHER" id="PTHR11748">
    <property type="entry name" value="D-LACTATE DEHYDROGENASE"/>
    <property type="match status" value="1"/>
</dbReference>
<gene>
    <name evidence="4" type="primary">glcE</name>
    <name evidence="4" type="ORF">PRZ01_06895</name>
</gene>
<name>A0ABT5KPS4_9BURK</name>
<feature type="domain" description="FAD-binding PCMH-type" evidence="3">
    <location>
        <begin position="1"/>
        <end position="171"/>
    </location>
</feature>
<evidence type="ECO:0000256" key="1">
    <source>
        <dbReference type="ARBA" id="ARBA00022630"/>
    </source>
</evidence>
<dbReference type="NCBIfam" id="NF008439">
    <property type="entry name" value="PRK11282.1"/>
    <property type="match status" value="1"/>
</dbReference>
<dbReference type="Pfam" id="PF01565">
    <property type="entry name" value="FAD_binding_4"/>
    <property type="match status" value="1"/>
</dbReference>
<keyword evidence="1" id="KW-0285">Flavoprotein</keyword>
<sequence>MQLEEIQAQVHAASASATPLQLRGHGSKAFYGEAPRGVVLDLSEFSGISSYEPSELVVTVKAGTPITELEQMLAERQQHLAFEPPRFKGPGGQGTVGGMVATGLSGPARASMGALREHVLGVTLLNGRAEVLSFGGTVMKNVAGYDISRLIAGSMGILGVILEVSLKVLPRPVAQATLRFELGQEQALQQLNRWGGQALPLNASAWWDGALLLRLAGAQAAVDAATRTLGGEPIDTALAEPFWQGLRDHHDEFFQGAERALEHGAKLWRLSLPQTAPALTHLHGEQLIEWGGAQRWVTTALPGRQIREAAAQVGGHATLFRAADKSAGAFAPLSAPIKQLHQRLKKSFDPQGIFNPGRLYGDL</sequence>
<dbReference type="SUPFAM" id="SSF56176">
    <property type="entry name" value="FAD-binding/transporter-associated domain-like"/>
    <property type="match status" value="1"/>
</dbReference>
<dbReference type="InterPro" id="IPR036318">
    <property type="entry name" value="FAD-bd_PCMH-like_sf"/>
</dbReference>
<protein>
    <submittedName>
        <fullName evidence="4">Glycolate oxidase subunit GlcE</fullName>
        <ecNumber evidence="4">1.1.99.14</ecNumber>
    </submittedName>
</protein>
<accession>A0ABT5KPS4</accession>
<organism evidence="4 5">
    <name type="scientific">Roseateles koreensis</name>
    <dbReference type="NCBI Taxonomy" id="2987526"/>
    <lineage>
        <taxon>Bacteria</taxon>
        <taxon>Pseudomonadati</taxon>
        <taxon>Pseudomonadota</taxon>
        <taxon>Betaproteobacteria</taxon>
        <taxon>Burkholderiales</taxon>
        <taxon>Sphaerotilaceae</taxon>
        <taxon>Roseateles</taxon>
    </lineage>
</organism>
<dbReference type="Proteomes" id="UP001219862">
    <property type="component" value="Unassembled WGS sequence"/>
</dbReference>
<dbReference type="SUPFAM" id="SSF55103">
    <property type="entry name" value="FAD-linked oxidases, C-terminal domain"/>
    <property type="match status" value="1"/>
</dbReference>
<evidence type="ECO:0000256" key="2">
    <source>
        <dbReference type="ARBA" id="ARBA00022827"/>
    </source>
</evidence>
<dbReference type="InterPro" id="IPR016166">
    <property type="entry name" value="FAD-bd_PCMH"/>
</dbReference>
<dbReference type="InterPro" id="IPR006094">
    <property type="entry name" value="Oxid_FAD_bind_N"/>
</dbReference>
<comment type="caution">
    <text evidence="4">The sequence shown here is derived from an EMBL/GenBank/DDBJ whole genome shotgun (WGS) entry which is preliminary data.</text>
</comment>
<keyword evidence="5" id="KW-1185">Reference proteome</keyword>
<dbReference type="InterPro" id="IPR016164">
    <property type="entry name" value="FAD-linked_Oxase-like_C"/>
</dbReference>